<sequence length="269" mass="29269">MEAYLQPTHFEPASGALIFSLAIIFLMINIIAAYMAASCARSENRSSDIMMSRVEFQGLFRKAVSEEMKPVKNRMAVREDQMAKAIETALISEVRITALEDDYNKAMKEMGALQADLAAYTTSSSSDRRSRASSHSQRDSDVDGIYGPGDETDEASQPKSPVQAPEIYSPQIDQETVDELAELGGWSLNEEPAAEVSDGNVTDADAEGETDDEYESPALSVPTLPIPSITSEPLILPGLCRKLFRPLSACKTKGARTHHEEAGRSSGML</sequence>
<name>A0A6A5SU68_9PLEO</name>
<dbReference type="AlphaFoldDB" id="A0A6A5SU68"/>
<accession>A0A6A5SU68</accession>
<keyword evidence="2" id="KW-1133">Transmembrane helix</keyword>
<protein>
    <submittedName>
        <fullName evidence="3">Uncharacterized protein</fullName>
    </submittedName>
</protein>
<evidence type="ECO:0000256" key="1">
    <source>
        <dbReference type="SAM" id="MobiDB-lite"/>
    </source>
</evidence>
<dbReference type="Proteomes" id="UP000800038">
    <property type="component" value="Unassembled WGS sequence"/>
</dbReference>
<keyword evidence="4" id="KW-1185">Reference proteome</keyword>
<feature type="region of interest" description="Disordered" evidence="1">
    <location>
        <begin position="190"/>
        <end position="223"/>
    </location>
</feature>
<keyword evidence="2" id="KW-0472">Membrane</keyword>
<feature type="compositionally biased region" description="Basic and acidic residues" evidence="1">
    <location>
        <begin position="126"/>
        <end position="141"/>
    </location>
</feature>
<keyword evidence="2" id="KW-0812">Transmembrane</keyword>
<proteinExistence type="predicted"/>
<dbReference type="EMBL" id="ML976039">
    <property type="protein sequence ID" value="KAF1942116.1"/>
    <property type="molecule type" value="Genomic_DNA"/>
</dbReference>
<evidence type="ECO:0000313" key="3">
    <source>
        <dbReference type="EMBL" id="KAF1942116.1"/>
    </source>
</evidence>
<organism evidence="3 4">
    <name type="scientific">Clathrospora elynae</name>
    <dbReference type="NCBI Taxonomy" id="706981"/>
    <lineage>
        <taxon>Eukaryota</taxon>
        <taxon>Fungi</taxon>
        <taxon>Dikarya</taxon>
        <taxon>Ascomycota</taxon>
        <taxon>Pezizomycotina</taxon>
        <taxon>Dothideomycetes</taxon>
        <taxon>Pleosporomycetidae</taxon>
        <taxon>Pleosporales</taxon>
        <taxon>Diademaceae</taxon>
        <taxon>Clathrospora</taxon>
    </lineage>
</organism>
<evidence type="ECO:0000313" key="4">
    <source>
        <dbReference type="Proteomes" id="UP000800038"/>
    </source>
</evidence>
<evidence type="ECO:0000256" key="2">
    <source>
        <dbReference type="SAM" id="Phobius"/>
    </source>
</evidence>
<reference evidence="3" key="1">
    <citation type="journal article" date="2020" name="Stud. Mycol.">
        <title>101 Dothideomycetes genomes: a test case for predicting lifestyles and emergence of pathogens.</title>
        <authorList>
            <person name="Haridas S."/>
            <person name="Albert R."/>
            <person name="Binder M."/>
            <person name="Bloem J."/>
            <person name="Labutti K."/>
            <person name="Salamov A."/>
            <person name="Andreopoulos B."/>
            <person name="Baker S."/>
            <person name="Barry K."/>
            <person name="Bills G."/>
            <person name="Bluhm B."/>
            <person name="Cannon C."/>
            <person name="Castanera R."/>
            <person name="Culley D."/>
            <person name="Daum C."/>
            <person name="Ezra D."/>
            <person name="Gonzalez J."/>
            <person name="Henrissat B."/>
            <person name="Kuo A."/>
            <person name="Liang C."/>
            <person name="Lipzen A."/>
            <person name="Lutzoni F."/>
            <person name="Magnuson J."/>
            <person name="Mondo S."/>
            <person name="Nolan M."/>
            <person name="Ohm R."/>
            <person name="Pangilinan J."/>
            <person name="Park H.-J."/>
            <person name="Ramirez L."/>
            <person name="Alfaro M."/>
            <person name="Sun H."/>
            <person name="Tritt A."/>
            <person name="Yoshinaga Y."/>
            <person name="Zwiers L.-H."/>
            <person name="Turgeon B."/>
            <person name="Goodwin S."/>
            <person name="Spatafora J."/>
            <person name="Crous P."/>
            <person name="Grigoriev I."/>
        </authorList>
    </citation>
    <scope>NUCLEOTIDE SEQUENCE</scope>
    <source>
        <strain evidence="3">CBS 161.51</strain>
    </source>
</reference>
<gene>
    <name evidence="3" type="ORF">EJ02DRAFT_490432</name>
</gene>
<feature type="compositionally biased region" description="Acidic residues" evidence="1">
    <location>
        <begin position="204"/>
        <end position="215"/>
    </location>
</feature>
<feature type="region of interest" description="Disordered" evidence="1">
    <location>
        <begin position="121"/>
        <end position="171"/>
    </location>
</feature>
<feature type="transmembrane region" description="Helical" evidence="2">
    <location>
        <begin position="16"/>
        <end position="37"/>
    </location>
</feature>
<dbReference type="OrthoDB" id="3688308at2759"/>